<dbReference type="GO" id="GO:0005737">
    <property type="term" value="C:cytoplasm"/>
    <property type="evidence" value="ECO:0007669"/>
    <property type="project" value="UniProtKB-SubCell"/>
</dbReference>
<evidence type="ECO:0000259" key="17">
    <source>
        <dbReference type="PROSITE" id="PS50109"/>
    </source>
</evidence>
<dbReference type="GO" id="GO:0016020">
    <property type="term" value="C:membrane"/>
    <property type="evidence" value="ECO:0007669"/>
    <property type="project" value="InterPro"/>
</dbReference>
<keyword evidence="8" id="KW-0808">Transferase</keyword>
<evidence type="ECO:0000256" key="8">
    <source>
        <dbReference type="ARBA" id="ARBA00022679"/>
    </source>
</evidence>
<keyword evidence="7" id="KW-0963">Cytoplasm</keyword>
<comment type="caution">
    <text evidence="18">The sequence shown here is derived from an EMBL/GenBank/DDBJ whole genome shotgun (WGS) entry which is preliminary data.</text>
</comment>
<keyword evidence="16" id="KW-1133">Transmembrane helix</keyword>
<organism evidence="18 19">
    <name type="scientific">Actinophytocola xanthii</name>
    <dbReference type="NCBI Taxonomy" id="1912961"/>
    <lineage>
        <taxon>Bacteria</taxon>
        <taxon>Bacillati</taxon>
        <taxon>Actinomycetota</taxon>
        <taxon>Actinomycetes</taxon>
        <taxon>Pseudonocardiales</taxon>
        <taxon>Pseudonocardiaceae</taxon>
    </lineage>
</organism>
<dbReference type="CDD" id="cd16917">
    <property type="entry name" value="HATPase_UhpB-NarQ-NarX-like"/>
    <property type="match status" value="1"/>
</dbReference>
<dbReference type="SUPFAM" id="SSF55874">
    <property type="entry name" value="ATPase domain of HSP90 chaperone/DNA topoisomerase II/histidine kinase"/>
    <property type="match status" value="1"/>
</dbReference>
<keyword evidence="16" id="KW-0472">Membrane</keyword>
<keyword evidence="6" id="KW-0004">4Fe-4S</keyword>
<keyword evidence="11" id="KW-0408">Iron</keyword>
<evidence type="ECO:0000313" key="18">
    <source>
        <dbReference type="EMBL" id="OLF10376.1"/>
    </source>
</evidence>
<dbReference type="SMART" id="SM00387">
    <property type="entry name" value="HATPase_c"/>
    <property type="match status" value="1"/>
</dbReference>
<dbReference type="GO" id="GO:0051539">
    <property type="term" value="F:4 iron, 4 sulfur cluster binding"/>
    <property type="evidence" value="ECO:0007669"/>
    <property type="project" value="UniProtKB-KW"/>
</dbReference>
<keyword evidence="16" id="KW-0812">Transmembrane</keyword>
<evidence type="ECO:0000256" key="1">
    <source>
        <dbReference type="ARBA" id="ARBA00000085"/>
    </source>
</evidence>
<dbReference type="GO" id="GO:0046983">
    <property type="term" value="F:protein dimerization activity"/>
    <property type="evidence" value="ECO:0007669"/>
    <property type="project" value="InterPro"/>
</dbReference>
<feature type="transmembrane region" description="Helical" evidence="16">
    <location>
        <begin position="135"/>
        <end position="155"/>
    </location>
</feature>
<dbReference type="GO" id="GO:0000155">
    <property type="term" value="F:phosphorelay sensor kinase activity"/>
    <property type="evidence" value="ECO:0007669"/>
    <property type="project" value="InterPro"/>
</dbReference>
<dbReference type="AlphaFoldDB" id="A0A1Q8C7Q2"/>
<accession>A0A1Q8C7Q2</accession>
<dbReference type="EMBL" id="MSIE01000076">
    <property type="protein sequence ID" value="OLF10376.1"/>
    <property type="molecule type" value="Genomic_DNA"/>
</dbReference>
<dbReference type="Pfam" id="PF07730">
    <property type="entry name" value="HisKA_3"/>
    <property type="match status" value="1"/>
</dbReference>
<keyword evidence="10" id="KW-0418">Kinase</keyword>
<dbReference type="Proteomes" id="UP000185596">
    <property type="component" value="Unassembled WGS sequence"/>
</dbReference>
<feature type="transmembrane region" description="Helical" evidence="16">
    <location>
        <begin position="62"/>
        <end position="79"/>
    </location>
</feature>
<evidence type="ECO:0000256" key="13">
    <source>
        <dbReference type="ARBA" id="ARBA00023014"/>
    </source>
</evidence>
<dbReference type="GO" id="GO:0046872">
    <property type="term" value="F:metal ion binding"/>
    <property type="evidence" value="ECO:0007669"/>
    <property type="project" value="UniProtKB-KW"/>
</dbReference>
<evidence type="ECO:0000256" key="14">
    <source>
        <dbReference type="ARBA" id="ARBA00024827"/>
    </source>
</evidence>
<dbReference type="PANTHER" id="PTHR24421">
    <property type="entry name" value="NITRATE/NITRITE SENSOR PROTEIN NARX-RELATED"/>
    <property type="match status" value="1"/>
</dbReference>
<dbReference type="Gene3D" id="3.30.565.10">
    <property type="entry name" value="Histidine kinase-like ATPase, C-terminal domain"/>
    <property type="match status" value="1"/>
</dbReference>
<evidence type="ECO:0000256" key="3">
    <source>
        <dbReference type="ARBA" id="ARBA00004496"/>
    </source>
</evidence>
<dbReference type="PRINTS" id="PR00344">
    <property type="entry name" value="BCTRLSENSOR"/>
</dbReference>
<dbReference type="InterPro" id="IPR011712">
    <property type="entry name" value="Sig_transdc_His_kin_sub3_dim/P"/>
</dbReference>
<dbReference type="InterPro" id="IPR050482">
    <property type="entry name" value="Sensor_HK_TwoCompSys"/>
</dbReference>
<gene>
    <name evidence="18" type="ORF">BU204_31735</name>
</gene>
<evidence type="ECO:0000256" key="11">
    <source>
        <dbReference type="ARBA" id="ARBA00023004"/>
    </source>
</evidence>
<evidence type="ECO:0000256" key="9">
    <source>
        <dbReference type="ARBA" id="ARBA00022723"/>
    </source>
</evidence>
<feature type="transmembrane region" description="Helical" evidence="16">
    <location>
        <begin position="39"/>
        <end position="55"/>
    </location>
</feature>
<keyword evidence="9" id="KW-0479">Metal-binding</keyword>
<feature type="transmembrane region" description="Helical" evidence="16">
    <location>
        <begin position="108"/>
        <end position="129"/>
    </location>
</feature>
<dbReference type="InterPro" id="IPR003594">
    <property type="entry name" value="HATPase_dom"/>
</dbReference>
<reference evidence="18 19" key="1">
    <citation type="submission" date="2016-12" db="EMBL/GenBank/DDBJ databases">
        <title>The draft genome sequence of Actinophytocola sp. 11-183.</title>
        <authorList>
            <person name="Wang W."/>
            <person name="Yuan L."/>
        </authorList>
    </citation>
    <scope>NUCLEOTIDE SEQUENCE [LARGE SCALE GENOMIC DNA]</scope>
    <source>
        <strain evidence="18 19">11-183</strain>
    </source>
</reference>
<name>A0A1Q8C7Q2_9PSEU</name>
<evidence type="ECO:0000256" key="7">
    <source>
        <dbReference type="ARBA" id="ARBA00022490"/>
    </source>
</evidence>
<dbReference type="InterPro" id="IPR036890">
    <property type="entry name" value="HATPase_C_sf"/>
</dbReference>
<evidence type="ECO:0000256" key="5">
    <source>
        <dbReference type="ARBA" id="ARBA00017322"/>
    </source>
</evidence>
<dbReference type="InterPro" id="IPR005467">
    <property type="entry name" value="His_kinase_dom"/>
</dbReference>
<dbReference type="STRING" id="1912961.BU204_31735"/>
<evidence type="ECO:0000256" key="2">
    <source>
        <dbReference type="ARBA" id="ARBA00001966"/>
    </source>
</evidence>
<proteinExistence type="predicted"/>
<protein>
    <recommendedName>
        <fullName evidence="5">Oxygen sensor histidine kinase NreB</fullName>
        <ecNumber evidence="4">2.7.13.3</ecNumber>
    </recommendedName>
    <alternativeName>
        <fullName evidence="15">Nitrogen regulation protein B</fullName>
    </alternativeName>
</protein>
<comment type="function">
    <text evidence="14">Member of the two-component regulatory system NreB/NreC involved in the control of dissimilatory nitrate/nitrite reduction in response to oxygen. NreB functions as a direct oxygen sensor histidine kinase which is autophosphorylated, in the absence of oxygen, probably at the conserved histidine residue, and transfers its phosphate group probably to a conserved aspartate residue of NreC. NreB/NreC activates the expression of the nitrate (narGHJI) and nitrite (nir) reductase operons, as well as the putative nitrate transporter gene narT.</text>
</comment>
<comment type="cofactor">
    <cofactor evidence="2">
        <name>[4Fe-4S] cluster</name>
        <dbReference type="ChEBI" id="CHEBI:49883"/>
    </cofactor>
</comment>
<dbReference type="InterPro" id="IPR004358">
    <property type="entry name" value="Sig_transdc_His_kin-like_C"/>
</dbReference>
<evidence type="ECO:0000256" key="12">
    <source>
        <dbReference type="ARBA" id="ARBA00023012"/>
    </source>
</evidence>
<evidence type="ECO:0000256" key="15">
    <source>
        <dbReference type="ARBA" id="ARBA00030800"/>
    </source>
</evidence>
<dbReference type="PROSITE" id="PS50109">
    <property type="entry name" value="HIS_KIN"/>
    <property type="match status" value="1"/>
</dbReference>
<dbReference type="RefSeq" id="WP_075129484.1">
    <property type="nucleotide sequence ID" value="NZ_MSIE01000076.1"/>
</dbReference>
<evidence type="ECO:0000256" key="6">
    <source>
        <dbReference type="ARBA" id="ARBA00022485"/>
    </source>
</evidence>
<evidence type="ECO:0000256" key="16">
    <source>
        <dbReference type="SAM" id="Phobius"/>
    </source>
</evidence>
<feature type="transmembrane region" description="Helical" evidence="16">
    <location>
        <begin position="7"/>
        <end position="27"/>
    </location>
</feature>
<feature type="domain" description="Histidine kinase" evidence="17">
    <location>
        <begin position="275"/>
        <end position="363"/>
    </location>
</feature>
<comment type="catalytic activity">
    <reaction evidence="1">
        <text>ATP + protein L-histidine = ADP + protein N-phospho-L-histidine.</text>
        <dbReference type="EC" id="2.7.13.3"/>
    </reaction>
</comment>
<keyword evidence="13" id="KW-0411">Iron-sulfur</keyword>
<evidence type="ECO:0000256" key="4">
    <source>
        <dbReference type="ARBA" id="ARBA00012438"/>
    </source>
</evidence>
<evidence type="ECO:0000256" key="10">
    <source>
        <dbReference type="ARBA" id="ARBA00022777"/>
    </source>
</evidence>
<sequence>MTKVGPGVAWVFGAVHAIVLVAGLYYALVGLGDGNLPRLGGFVAGIAALVVLDLVERRLDRIPVAFLLARLGLYFAVAALDESGLSRALFVLVPFAAYLRFGRAVGLALGGLCLALLVAGYAVWVPGWYRDATYLSDLLMFGMGLVLAIAMADVATRERRAAARVAELSVATERNRLARDLHDSLGHHLTAVAIQLEKTAEFRTRDPAAAEQALSDARESVRHALRDVRTSVGALRTGPPTLRAALAELAGQDDSVTVRVDGDEPNLDQASVTALHRVAQEAVTNARRHAGASRVSVSVAFGAAATRLEVSDDGRGFEPAAANGSGFGLLGLRERAALVGGECTVESRPGAGTRVTVTVPRSRYSAGERIG</sequence>
<dbReference type="Gene3D" id="1.20.5.1930">
    <property type="match status" value="1"/>
</dbReference>
<keyword evidence="19" id="KW-1185">Reference proteome</keyword>
<evidence type="ECO:0000313" key="19">
    <source>
        <dbReference type="Proteomes" id="UP000185596"/>
    </source>
</evidence>
<dbReference type="EC" id="2.7.13.3" evidence="4"/>
<keyword evidence="12" id="KW-0902">Two-component regulatory system</keyword>
<dbReference type="Pfam" id="PF02518">
    <property type="entry name" value="HATPase_c"/>
    <property type="match status" value="1"/>
</dbReference>
<comment type="subcellular location">
    <subcellularLocation>
        <location evidence="3">Cytoplasm</location>
    </subcellularLocation>
</comment>